<proteinExistence type="predicted"/>
<organism evidence="5 6">
    <name type="scientific">Daphnia magna</name>
    <dbReference type="NCBI Taxonomy" id="35525"/>
    <lineage>
        <taxon>Eukaryota</taxon>
        <taxon>Metazoa</taxon>
        <taxon>Ecdysozoa</taxon>
        <taxon>Arthropoda</taxon>
        <taxon>Crustacea</taxon>
        <taxon>Branchiopoda</taxon>
        <taxon>Diplostraca</taxon>
        <taxon>Cladocera</taxon>
        <taxon>Anomopoda</taxon>
        <taxon>Daphniidae</taxon>
        <taxon>Daphnia</taxon>
    </lineage>
</organism>
<evidence type="ECO:0000313" key="6">
    <source>
        <dbReference type="Proteomes" id="UP000076858"/>
    </source>
</evidence>
<dbReference type="CDD" id="cd06127">
    <property type="entry name" value="DEDDh"/>
    <property type="match status" value="1"/>
</dbReference>
<dbReference type="FunFam" id="3.30.420.10:FF:000045">
    <property type="entry name" value="3'-5' exonuclease DinG"/>
    <property type="match status" value="1"/>
</dbReference>
<feature type="domain" description="Exonuclease" evidence="4">
    <location>
        <begin position="1"/>
        <end position="138"/>
    </location>
</feature>
<dbReference type="GO" id="GO:0003677">
    <property type="term" value="F:DNA binding"/>
    <property type="evidence" value="ECO:0007669"/>
    <property type="project" value="InterPro"/>
</dbReference>
<dbReference type="InterPro" id="IPR012337">
    <property type="entry name" value="RNaseH-like_sf"/>
</dbReference>
<accession>A0A164G5S0</accession>
<keyword evidence="1" id="KW-0540">Nuclease</keyword>
<dbReference type="SUPFAM" id="SSF53098">
    <property type="entry name" value="Ribonuclease H-like"/>
    <property type="match status" value="1"/>
</dbReference>
<evidence type="ECO:0000256" key="2">
    <source>
        <dbReference type="ARBA" id="ARBA00022801"/>
    </source>
</evidence>
<gene>
    <name evidence="5" type="ORF">APZ42_005954</name>
</gene>
<dbReference type="PANTHER" id="PTHR30231:SF4">
    <property type="entry name" value="PROTEIN NEN2"/>
    <property type="match status" value="1"/>
</dbReference>
<dbReference type="EMBL" id="LRGB01016578">
    <property type="protein sequence ID" value="KZR98562.1"/>
    <property type="molecule type" value="Genomic_DNA"/>
</dbReference>
<evidence type="ECO:0000256" key="1">
    <source>
        <dbReference type="ARBA" id="ARBA00022722"/>
    </source>
</evidence>
<evidence type="ECO:0000313" key="5">
    <source>
        <dbReference type="EMBL" id="KZR98562.1"/>
    </source>
</evidence>
<dbReference type="GO" id="GO:0008408">
    <property type="term" value="F:3'-5' exonuclease activity"/>
    <property type="evidence" value="ECO:0007669"/>
    <property type="project" value="TreeGrafter"/>
</dbReference>
<evidence type="ECO:0000256" key="3">
    <source>
        <dbReference type="ARBA" id="ARBA00022839"/>
    </source>
</evidence>
<evidence type="ECO:0000259" key="4">
    <source>
        <dbReference type="SMART" id="SM00479"/>
    </source>
</evidence>
<dbReference type="SMART" id="SM00479">
    <property type="entry name" value="EXOIII"/>
    <property type="match status" value="1"/>
</dbReference>
<feature type="non-terminal residue" evidence="5">
    <location>
        <position position="138"/>
    </location>
</feature>
<dbReference type="GO" id="GO:0006260">
    <property type="term" value="P:DNA replication"/>
    <property type="evidence" value="ECO:0007669"/>
    <property type="project" value="InterPro"/>
</dbReference>
<protein>
    <recommendedName>
        <fullName evidence="4">Exonuclease domain-containing protein</fullName>
    </recommendedName>
</protein>
<sequence>QIGATRIVNGRVLRQDAFEQLIDPGRSISAASIPIHGITPDMVVGQPRIAQVLPSFYAYASDTVLVAHNAAFDMKFLQLKERSTGLRFDQPVLDTLLLSAVIHPHQASHRLEAIAERMNITVLGRHTALGDAMVTAEV</sequence>
<dbReference type="NCBIfam" id="TIGR00573">
    <property type="entry name" value="dnaq"/>
    <property type="match status" value="1"/>
</dbReference>
<reference evidence="5 6" key="1">
    <citation type="submission" date="2016-03" db="EMBL/GenBank/DDBJ databases">
        <title>EvidentialGene: Evidence-directed Construction of Genes on Genomes.</title>
        <authorList>
            <person name="Gilbert D.G."/>
            <person name="Choi J.-H."/>
            <person name="Mockaitis K."/>
            <person name="Colbourne J."/>
            <person name="Pfrender M."/>
        </authorList>
    </citation>
    <scope>NUCLEOTIDE SEQUENCE [LARGE SCALE GENOMIC DNA]</scope>
    <source>
        <strain evidence="5 6">Xinb3</strain>
        <tissue evidence="5">Complete organism</tissue>
    </source>
</reference>
<dbReference type="InterPro" id="IPR006054">
    <property type="entry name" value="DnaQ"/>
</dbReference>
<dbReference type="Pfam" id="PF00929">
    <property type="entry name" value="RNase_T"/>
    <property type="match status" value="1"/>
</dbReference>
<dbReference type="PANTHER" id="PTHR30231">
    <property type="entry name" value="DNA POLYMERASE III SUBUNIT EPSILON"/>
    <property type="match status" value="1"/>
</dbReference>
<comment type="caution">
    <text evidence="5">The sequence shown here is derived from an EMBL/GenBank/DDBJ whole genome shotgun (WGS) entry which is preliminary data.</text>
</comment>
<dbReference type="InterPro" id="IPR036397">
    <property type="entry name" value="RNaseH_sf"/>
</dbReference>
<feature type="non-terminal residue" evidence="5">
    <location>
        <position position="1"/>
    </location>
</feature>
<dbReference type="GO" id="GO:0003887">
    <property type="term" value="F:DNA-directed DNA polymerase activity"/>
    <property type="evidence" value="ECO:0007669"/>
    <property type="project" value="InterPro"/>
</dbReference>
<dbReference type="InterPro" id="IPR013520">
    <property type="entry name" value="Ribonucl_H"/>
</dbReference>
<dbReference type="Gene3D" id="3.30.420.10">
    <property type="entry name" value="Ribonuclease H-like superfamily/Ribonuclease H"/>
    <property type="match status" value="1"/>
</dbReference>
<dbReference type="AlphaFoldDB" id="A0A164G5S0"/>
<dbReference type="Proteomes" id="UP000076858">
    <property type="component" value="Unassembled WGS sequence"/>
</dbReference>
<keyword evidence="2" id="KW-0378">Hydrolase</keyword>
<keyword evidence="3" id="KW-0269">Exonuclease</keyword>
<keyword evidence="6" id="KW-1185">Reference proteome</keyword>
<name>A0A164G5S0_9CRUS</name>
<dbReference type="GO" id="GO:0005829">
    <property type="term" value="C:cytosol"/>
    <property type="evidence" value="ECO:0007669"/>
    <property type="project" value="TreeGrafter"/>
</dbReference>